<dbReference type="Proteomes" id="UP000031668">
    <property type="component" value="Unassembled WGS sequence"/>
</dbReference>
<dbReference type="EMBL" id="JWZT01002104">
    <property type="protein sequence ID" value="KII70271.1"/>
    <property type="molecule type" value="Genomic_DNA"/>
</dbReference>
<gene>
    <name evidence="1" type="ORF">RF11_13511</name>
</gene>
<sequence length="202" mass="23526">MDGLERCSEFILQKLDSSELSRSFSSKYYDKGLEELVKYAQKHGIPKLMTKLKYKYLKYLFKEKGIKQALTFYDDVIRKSISWDQFGDWVELRCVCVCILAILRREGIVQISNDDVSKSPQDVENNFQNLSVQRFWECLKKRNIDGLEETVKRLSAKSEDPEAFIEDPVLEHVVEDPCKEQLNQDSGTEQVVKDPVIKLPSY</sequence>
<evidence type="ECO:0000313" key="1">
    <source>
        <dbReference type="EMBL" id="KII70271.1"/>
    </source>
</evidence>
<keyword evidence="2" id="KW-1185">Reference proteome</keyword>
<dbReference type="AlphaFoldDB" id="A0A0C2MSJ0"/>
<reference evidence="1 2" key="1">
    <citation type="journal article" date="2014" name="Genome Biol. Evol.">
        <title>The genome of the myxosporean Thelohanellus kitauei shows adaptations to nutrient acquisition within its fish host.</title>
        <authorList>
            <person name="Yang Y."/>
            <person name="Xiong J."/>
            <person name="Zhou Z."/>
            <person name="Huo F."/>
            <person name="Miao W."/>
            <person name="Ran C."/>
            <person name="Liu Y."/>
            <person name="Zhang J."/>
            <person name="Feng J."/>
            <person name="Wang M."/>
            <person name="Wang M."/>
            <person name="Wang L."/>
            <person name="Yao B."/>
        </authorList>
    </citation>
    <scope>NUCLEOTIDE SEQUENCE [LARGE SCALE GENOMIC DNA]</scope>
    <source>
        <strain evidence="1">Wuqing</strain>
    </source>
</reference>
<evidence type="ECO:0000313" key="2">
    <source>
        <dbReference type="Proteomes" id="UP000031668"/>
    </source>
</evidence>
<organism evidence="1 2">
    <name type="scientific">Thelohanellus kitauei</name>
    <name type="common">Myxosporean</name>
    <dbReference type="NCBI Taxonomy" id="669202"/>
    <lineage>
        <taxon>Eukaryota</taxon>
        <taxon>Metazoa</taxon>
        <taxon>Cnidaria</taxon>
        <taxon>Myxozoa</taxon>
        <taxon>Myxosporea</taxon>
        <taxon>Bivalvulida</taxon>
        <taxon>Platysporina</taxon>
        <taxon>Myxobolidae</taxon>
        <taxon>Thelohanellus</taxon>
    </lineage>
</organism>
<protein>
    <submittedName>
        <fullName evidence="1">Uncharacterized protein</fullName>
    </submittedName>
</protein>
<comment type="caution">
    <text evidence="1">The sequence shown here is derived from an EMBL/GenBank/DDBJ whole genome shotgun (WGS) entry which is preliminary data.</text>
</comment>
<name>A0A0C2MSJ0_THEKT</name>
<proteinExistence type="predicted"/>
<accession>A0A0C2MSJ0</accession>